<organism evidence="7 8">
    <name type="scientific">Galleria mellonella</name>
    <name type="common">Greater wax moth</name>
    <dbReference type="NCBI Taxonomy" id="7137"/>
    <lineage>
        <taxon>Eukaryota</taxon>
        <taxon>Metazoa</taxon>
        <taxon>Ecdysozoa</taxon>
        <taxon>Arthropoda</taxon>
        <taxon>Hexapoda</taxon>
        <taxon>Insecta</taxon>
        <taxon>Pterygota</taxon>
        <taxon>Neoptera</taxon>
        <taxon>Endopterygota</taxon>
        <taxon>Lepidoptera</taxon>
        <taxon>Glossata</taxon>
        <taxon>Ditrysia</taxon>
        <taxon>Pyraloidea</taxon>
        <taxon>Pyralidae</taxon>
        <taxon>Galleriinae</taxon>
        <taxon>Galleria</taxon>
    </lineage>
</organism>
<reference evidence="8" key="1">
    <citation type="submission" date="2025-08" db="UniProtKB">
        <authorList>
            <consortium name="RefSeq"/>
        </authorList>
    </citation>
    <scope>IDENTIFICATION</scope>
    <source>
        <tissue evidence="8">Whole larvae</tissue>
    </source>
</reference>
<keyword evidence="4 5" id="KW-0472">Membrane</keyword>
<keyword evidence="7" id="KW-1185">Reference proteome</keyword>
<evidence type="ECO:0000256" key="3">
    <source>
        <dbReference type="ARBA" id="ARBA00022989"/>
    </source>
</evidence>
<feature type="transmembrane region" description="Helical" evidence="5">
    <location>
        <begin position="477"/>
        <end position="499"/>
    </location>
</feature>
<dbReference type="Proteomes" id="UP001652740">
    <property type="component" value="Unplaced"/>
</dbReference>
<feature type="transmembrane region" description="Helical" evidence="5">
    <location>
        <begin position="505"/>
        <end position="523"/>
    </location>
</feature>
<dbReference type="PANTHER" id="PTHR24064">
    <property type="entry name" value="SOLUTE CARRIER FAMILY 22 MEMBER"/>
    <property type="match status" value="1"/>
</dbReference>
<keyword evidence="3 5" id="KW-1133">Transmembrane helix</keyword>
<dbReference type="InterPro" id="IPR020846">
    <property type="entry name" value="MFS_dom"/>
</dbReference>
<evidence type="ECO:0000256" key="5">
    <source>
        <dbReference type="SAM" id="Phobius"/>
    </source>
</evidence>
<feature type="transmembrane region" description="Helical" evidence="5">
    <location>
        <begin position="441"/>
        <end position="465"/>
    </location>
</feature>
<feature type="transmembrane region" description="Helical" evidence="5">
    <location>
        <begin position="36"/>
        <end position="59"/>
    </location>
</feature>
<dbReference type="InterPro" id="IPR005829">
    <property type="entry name" value="Sugar_transporter_CS"/>
</dbReference>
<feature type="transmembrane region" description="Helical" evidence="5">
    <location>
        <begin position="207"/>
        <end position="230"/>
    </location>
</feature>
<dbReference type="InterPro" id="IPR005828">
    <property type="entry name" value="MFS_sugar_transport-like"/>
</dbReference>
<evidence type="ECO:0000256" key="4">
    <source>
        <dbReference type="ARBA" id="ARBA00023136"/>
    </source>
</evidence>
<evidence type="ECO:0000313" key="7">
    <source>
        <dbReference type="Proteomes" id="UP001652740"/>
    </source>
</evidence>
<feature type="transmembrane region" description="Helical" evidence="5">
    <location>
        <begin position="156"/>
        <end position="175"/>
    </location>
</feature>
<dbReference type="Pfam" id="PF00083">
    <property type="entry name" value="Sugar_tr"/>
    <property type="match status" value="1"/>
</dbReference>
<dbReference type="PROSITE" id="PS50850">
    <property type="entry name" value="MFS"/>
    <property type="match status" value="1"/>
</dbReference>
<feature type="transmembrane region" description="Helical" evidence="5">
    <location>
        <begin position="242"/>
        <end position="263"/>
    </location>
</feature>
<gene>
    <name evidence="8" type="primary">LOC113510470</name>
</gene>
<name>A0ABM3MF07_GALME</name>
<dbReference type="Gene3D" id="1.20.1250.20">
    <property type="entry name" value="MFS general substrate transporter like domains"/>
    <property type="match status" value="1"/>
</dbReference>
<feature type="transmembrane region" description="Helical" evidence="5">
    <location>
        <begin position="269"/>
        <end position="288"/>
    </location>
</feature>
<feature type="transmembrane region" description="Helical" evidence="5">
    <location>
        <begin position="388"/>
        <end position="409"/>
    </location>
</feature>
<feature type="transmembrane region" description="Helical" evidence="5">
    <location>
        <begin position="355"/>
        <end position="376"/>
    </location>
</feature>
<sequence length="550" mass="61962">MSSVKKERPSTNSDNGNSGVDLDLILVEEIGQLGRYQLITLALASLPAIFGAFTSEYIFTVARIPTRCRIPQCDPDILHPEFRPEWILNAVPGISVDSFEECVRYVNRNYQAPSNQTCPAWWFDNSTMDCEELIYGNTHSVVFDFKLGCDEWRRSLIGTVRTVGTLIVLPITGYISDRWGRRMALTLNAFNTGWTGLVRSFVHTYEWFLALEVIEACLGAGGFSSCYILVTELVGPKYRVMAGATISTMFAIGQVMLGFIAWNVPSWRLLTQVLYVPQLIVISYFWILPESVRWLMSKDRYEESEAILKKVAKTNKKELSEKSLALLRTRAEVENKTIIAEDPWLPVLVFRSRVILQRCIISPIWWITMTLVYYGMTINAVHLSGNQYLNFVIVSAIEIPGYWTAILLLDRIGRKPVLICAFWICAVCQFTFGFMSEGMDTLSLIVYLIGKYSISVAVTSLYVYTAELFPTKYRHSLFAFASMIGRLGSITAPLTPALAQEVWEPFPSVLFGSFALLSGLLIFTTPETLGTKLPDTIEDAELVASRKIDV</sequence>
<comment type="subcellular location">
    <subcellularLocation>
        <location evidence="1">Membrane</location>
        <topology evidence="1">Multi-pass membrane protein</topology>
    </subcellularLocation>
</comment>
<feature type="transmembrane region" description="Helical" evidence="5">
    <location>
        <begin position="416"/>
        <end position="435"/>
    </location>
</feature>
<dbReference type="RefSeq" id="XP_052749990.1">
    <property type="nucleotide sequence ID" value="XM_052894030.1"/>
</dbReference>
<evidence type="ECO:0000259" key="6">
    <source>
        <dbReference type="PROSITE" id="PS50850"/>
    </source>
</evidence>
<keyword evidence="2 5" id="KW-0812">Transmembrane</keyword>
<dbReference type="GeneID" id="113510470"/>
<protein>
    <submittedName>
        <fullName evidence="8">Organic cation transporter protein-like isoform X2</fullName>
    </submittedName>
</protein>
<proteinExistence type="predicted"/>
<dbReference type="InterPro" id="IPR036259">
    <property type="entry name" value="MFS_trans_sf"/>
</dbReference>
<dbReference type="PROSITE" id="PS00216">
    <property type="entry name" value="SUGAR_TRANSPORT_1"/>
    <property type="match status" value="2"/>
</dbReference>
<evidence type="ECO:0000313" key="8">
    <source>
        <dbReference type="RefSeq" id="XP_052749990.1"/>
    </source>
</evidence>
<dbReference type="SUPFAM" id="SSF103473">
    <property type="entry name" value="MFS general substrate transporter"/>
    <property type="match status" value="1"/>
</dbReference>
<evidence type="ECO:0000256" key="2">
    <source>
        <dbReference type="ARBA" id="ARBA00022692"/>
    </source>
</evidence>
<evidence type="ECO:0000256" key="1">
    <source>
        <dbReference type="ARBA" id="ARBA00004141"/>
    </source>
</evidence>
<accession>A0ABM3MF07</accession>
<feature type="domain" description="Major facilitator superfamily (MFS) profile" evidence="6">
    <location>
        <begin position="86"/>
        <end position="530"/>
    </location>
</feature>